<dbReference type="InterPro" id="IPR043128">
    <property type="entry name" value="Rev_trsase/Diguanyl_cyclase"/>
</dbReference>
<dbReference type="InParanoid" id="A0A3Q7J724"/>
<dbReference type="GO" id="GO:0006310">
    <property type="term" value="P:DNA recombination"/>
    <property type="evidence" value="ECO:0007669"/>
    <property type="project" value="UniProtKB-KW"/>
</dbReference>
<dbReference type="GO" id="GO:0004519">
    <property type="term" value="F:endonuclease activity"/>
    <property type="evidence" value="ECO:0007669"/>
    <property type="project" value="UniProtKB-KW"/>
</dbReference>
<dbReference type="GO" id="GO:0004190">
    <property type="term" value="F:aspartic-type endopeptidase activity"/>
    <property type="evidence" value="ECO:0007669"/>
    <property type="project" value="UniProtKB-KW"/>
</dbReference>
<keyword evidence="4" id="KW-0540">Nuclease</keyword>
<dbReference type="GO" id="GO:0003964">
    <property type="term" value="F:RNA-directed DNA polymerase activity"/>
    <property type="evidence" value="ECO:0007669"/>
    <property type="project" value="UniProtKB-KW"/>
</dbReference>
<dbReference type="CDD" id="cd01647">
    <property type="entry name" value="RT_LTR"/>
    <property type="match status" value="1"/>
</dbReference>
<evidence type="ECO:0000256" key="12">
    <source>
        <dbReference type="ARBA" id="ARBA00022918"/>
    </source>
</evidence>
<keyword evidence="8" id="KW-0378">Hydrolase</keyword>
<evidence type="ECO:0000256" key="4">
    <source>
        <dbReference type="ARBA" id="ARBA00022722"/>
    </source>
</evidence>
<evidence type="ECO:0000259" key="17">
    <source>
        <dbReference type="PROSITE" id="PS50994"/>
    </source>
</evidence>
<keyword evidence="15" id="KW-0233">DNA recombination</keyword>
<dbReference type="GO" id="GO:0006508">
    <property type="term" value="P:proteolysis"/>
    <property type="evidence" value="ECO:0007669"/>
    <property type="project" value="UniProtKB-KW"/>
</dbReference>
<dbReference type="EnsemblPlants" id="Solyc12g027587.1.1">
    <property type="protein sequence ID" value="Solyc12g027587.1.1"/>
    <property type="gene ID" value="Solyc12g027587.1"/>
</dbReference>
<evidence type="ECO:0000256" key="9">
    <source>
        <dbReference type="ARBA" id="ARBA00022842"/>
    </source>
</evidence>
<dbReference type="Pfam" id="PF17921">
    <property type="entry name" value="Integrase_H2C2"/>
    <property type="match status" value="1"/>
</dbReference>
<evidence type="ECO:0000256" key="3">
    <source>
        <dbReference type="ARBA" id="ARBA00022695"/>
    </source>
</evidence>
<evidence type="ECO:0000256" key="11">
    <source>
        <dbReference type="ARBA" id="ARBA00022908"/>
    </source>
</evidence>
<dbReference type="PANTHER" id="PTHR37984">
    <property type="entry name" value="PROTEIN CBG26694"/>
    <property type="match status" value="1"/>
</dbReference>
<dbReference type="STRING" id="4081.A0A3Q7J724"/>
<dbReference type="InterPro" id="IPR016197">
    <property type="entry name" value="Chromo-like_dom_sf"/>
</dbReference>
<dbReference type="Gene3D" id="2.40.70.10">
    <property type="entry name" value="Acid Proteases"/>
    <property type="match status" value="1"/>
</dbReference>
<dbReference type="SUPFAM" id="SSF54160">
    <property type="entry name" value="Chromo domain-like"/>
    <property type="match status" value="1"/>
</dbReference>
<dbReference type="InterPro" id="IPR012337">
    <property type="entry name" value="RNaseH-like_sf"/>
</dbReference>
<dbReference type="Pfam" id="PF17919">
    <property type="entry name" value="RT_RNaseH_2"/>
    <property type="match status" value="1"/>
</dbReference>
<evidence type="ECO:0000256" key="2">
    <source>
        <dbReference type="ARBA" id="ARBA00022679"/>
    </source>
</evidence>
<dbReference type="InterPro" id="IPR036397">
    <property type="entry name" value="RNaseH_sf"/>
</dbReference>
<dbReference type="GO" id="GO:0003677">
    <property type="term" value="F:DNA binding"/>
    <property type="evidence" value="ECO:0007669"/>
    <property type="project" value="UniProtKB-KW"/>
</dbReference>
<evidence type="ECO:0000256" key="15">
    <source>
        <dbReference type="ARBA" id="ARBA00023172"/>
    </source>
</evidence>
<dbReference type="CDD" id="cd00303">
    <property type="entry name" value="retropepsin_like"/>
    <property type="match status" value="1"/>
</dbReference>
<keyword evidence="9" id="KW-0460">Magnesium</keyword>
<dbReference type="SUPFAM" id="SSF53098">
    <property type="entry name" value="Ribonuclease H-like"/>
    <property type="match status" value="1"/>
</dbReference>
<dbReference type="GO" id="GO:0003887">
    <property type="term" value="F:DNA-directed DNA polymerase activity"/>
    <property type="evidence" value="ECO:0007669"/>
    <property type="project" value="UniProtKB-KW"/>
</dbReference>
<dbReference type="GO" id="GO:0003723">
    <property type="term" value="F:RNA binding"/>
    <property type="evidence" value="ECO:0007669"/>
    <property type="project" value="UniProtKB-KW"/>
</dbReference>
<dbReference type="Proteomes" id="UP000004994">
    <property type="component" value="Chromosome 12"/>
</dbReference>
<keyword evidence="6" id="KW-0064">Aspartyl protease</keyword>
<evidence type="ECO:0000256" key="1">
    <source>
        <dbReference type="ARBA" id="ARBA00022670"/>
    </source>
</evidence>
<keyword evidence="10" id="KW-0694">RNA-binding</keyword>
<dbReference type="Gene3D" id="3.30.70.270">
    <property type="match status" value="1"/>
</dbReference>
<evidence type="ECO:0000313" key="19">
    <source>
        <dbReference type="Proteomes" id="UP000004994"/>
    </source>
</evidence>
<evidence type="ECO:0000256" key="13">
    <source>
        <dbReference type="ARBA" id="ARBA00022932"/>
    </source>
</evidence>
<keyword evidence="11" id="KW-0229">DNA integration</keyword>
<dbReference type="InterPro" id="IPR021109">
    <property type="entry name" value="Peptidase_aspartic_dom_sf"/>
</dbReference>
<dbReference type="PANTHER" id="PTHR37984:SF5">
    <property type="entry name" value="PROTEIN NYNRIN-LIKE"/>
    <property type="match status" value="1"/>
</dbReference>
<organism evidence="18">
    <name type="scientific">Solanum lycopersicum</name>
    <name type="common">Tomato</name>
    <name type="synonym">Lycopersicon esculentum</name>
    <dbReference type="NCBI Taxonomy" id="4081"/>
    <lineage>
        <taxon>Eukaryota</taxon>
        <taxon>Viridiplantae</taxon>
        <taxon>Streptophyta</taxon>
        <taxon>Embryophyta</taxon>
        <taxon>Tracheophyta</taxon>
        <taxon>Spermatophyta</taxon>
        <taxon>Magnoliopsida</taxon>
        <taxon>eudicotyledons</taxon>
        <taxon>Gunneridae</taxon>
        <taxon>Pentapetalae</taxon>
        <taxon>asterids</taxon>
        <taxon>lamiids</taxon>
        <taxon>Solanales</taxon>
        <taxon>Solanaceae</taxon>
        <taxon>Solanoideae</taxon>
        <taxon>Solaneae</taxon>
        <taxon>Solanum</taxon>
        <taxon>Solanum subgen. Lycopersicon</taxon>
    </lineage>
</organism>
<dbReference type="InterPro" id="IPR043502">
    <property type="entry name" value="DNA/RNA_pol_sf"/>
</dbReference>
<reference evidence="18" key="2">
    <citation type="submission" date="2019-01" db="UniProtKB">
        <authorList>
            <consortium name="EnsemblPlants"/>
        </authorList>
    </citation>
    <scope>IDENTIFICATION</scope>
    <source>
        <strain evidence="18">cv. Heinz 1706</strain>
    </source>
</reference>
<evidence type="ECO:0000256" key="14">
    <source>
        <dbReference type="ARBA" id="ARBA00023125"/>
    </source>
</evidence>
<dbReference type="PROSITE" id="PS50994">
    <property type="entry name" value="INTEGRASE"/>
    <property type="match status" value="1"/>
</dbReference>
<dbReference type="Gene3D" id="3.30.420.10">
    <property type="entry name" value="Ribonuclease H-like superfamily/Ribonuclease H"/>
    <property type="match status" value="2"/>
</dbReference>
<dbReference type="GO" id="GO:0046872">
    <property type="term" value="F:metal ion binding"/>
    <property type="evidence" value="ECO:0007669"/>
    <property type="project" value="UniProtKB-KW"/>
</dbReference>
<protein>
    <recommendedName>
        <fullName evidence="17">Integrase catalytic domain-containing protein</fullName>
    </recommendedName>
</protein>
<dbReference type="Gene3D" id="3.10.10.10">
    <property type="entry name" value="HIV Type 1 Reverse Transcriptase, subunit A, domain 1"/>
    <property type="match status" value="1"/>
</dbReference>
<dbReference type="InterPro" id="IPR050951">
    <property type="entry name" value="Retrovirus_Pol_polyprotein"/>
</dbReference>
<dbReference type="Gramene" id="Solyc12g027587.1.1">
    <property type="protein sequence ID" value="Solyc12g027587.1.1"/>
    <property type="gene ID" value="Solyc12g027587.1"/>
</dbReference>
<evidence type="ECO:0000256" key="10">
    <source>
        <dbReference type="ARBA" id="ARBA00022884"/>
    </source>
</evidence>
<keyword evidence="13" id="KW-0239">DNA-directed DNA polymerase</keyword>
<evidence type="ECO:0000256" key="6">
    <source>
        <dbReference type="ARBA" id="ARBA00022750"/>
    </source>
</evidence>
<keyword evidence="14" id="KW-0238">DNA-binding</keyword>
<dbReference type="OMA" id="WEYLSEM"/>
<keyword evidence="19" id="KW-1185">Reference proteome</keyword>
<dbReference type="CDD" id="cd09274">
    <property type="entry name" value="RNase_HI_RT_Ty3"/>
    <property type="match status" value="1"/>
</dbReference>
<keyword evidence="2" id="KW-0808">Transferase</keyword>
<keyword evidence="5" id="KW-0479">Metal-binding</keyword>
<dbReference type="AlphaFoldDB" id="A0A3Q7J724"/>
<dbReference type="InterPro" id="IPR000477">
    <property type="entry name" value="RT_dom"/>
</dbReference>
<evidence type="ECO:0000256" key="7">
    <source>
        <dbReference type="ARBA" id="ARBA00022759"/>
    </source>
</evidence>
<dbReference type="InterPro" id="IPR001969">
    <property type="entry name" value="Aspartic_peptidase_AS"/>
</dbReference>
<keyword evidence="7" id="KW-0255">Endonuclease</keyword>
<evidence type="ECO:0000313" key="18">
    <source>
        <dbReference type="EnsemblPlants" id="Solyc12g027587.1.1"/>
    </source>
</evidence>
<proteinExistence type="predicted"/>
<keyword evidence="1" id="KW-0645">Protease</keyword>
<evidence type="ECO:0000256" key="16">
    <source>
        <dbReference type="ARBA" id="ARBA00023268"/>
    </source>
</evidence>
<sequence length="931" mass="106295">MDEKRTKGLYFFCDEKYVKGHNCRGKKQLYLAFTGVIGYQTIRVTGYHEKQTLKVLIDTGSTHNFIDKQVAAKLGCQASSIQEQSIIVADGREGTTFSSDFLLLPLGNEDIVLGAVKAKTLAKEGQLFMLSHVPQALEVAQCYNIQAIQSEGNLPSFAALISHYSCVFELPTTLPPHSGSFDHRIPLIDKTNPVNKRPYRYPGIKKDVIEKLVQEMLDQDLLDELGGAVIFSKIDLWEGYHQLRMAEEDAYKTAFKTHEGHYEFLVMSFGLTNAPSSFQSLMNAVFKPLLRKSVLIFFDDILIYTKDVNAHLVHVEVVFDLMKQHQLYAKMSKCAFTVDKVEHLGILLVLGGKEGFVWIDDATTTFGTLKQALISAPVLVMPDFSLPFVVETDASGRGIGVVLMQQGHPIAYISKSLAPRNWSHYMLGRSFVVRADQKALKYLLNQHVHTDFQVAGISKLMAFDFSIEYKKGSDNKVVDALSRKPDVELLATSLLTPNDTLYQQIKDTWTQDATLQELNVKLQVQPFKYFTWSNDQLKWKGRLVVGHDTQLRNTIITLWHSTPQDGHSGMDATIRRIQSLIYWKSLVQDIRNFIHKCDVCQWHKYDVAAYPGLLQPLPIPEGVWTDVCLDFIEGLPKAKGKDVILVVLDRLSKYGHFMSLQHPYTAQDVAQCYLDHVFKLHGMPVTLTSDRDPVFLSSFWKDLFTLQGVQLQRFKWWYNTTYHTTIKCAPFEFLYGQKPPIHLPYLVGEAANEMVDRSLEAKETIIELLKFHILRAQQRMKDLANRHLSDRVFAVGDWVYLKLQPYRQVLVAARPFDKLAAMYYGPYIIDAWVGAVAYKLLLPVDVLIHSIFHVSHLKRCHEVPRDISHPLVLQLSSPYCPTPDTILERRLVKKGNKVVCQVFVQWLGLEADQATWEYLSEMQHRFPSFQR</sequence>
<dbReference type="InterPro" id="IPR056924">
    <property type="entry name" value="SH3_Tf2-1"/>
</dbReference>
<dbReference type="Pfam" id="PF00078">
    <property type="entry name" value="RVT_1"/>
    <property type="match status" value="1"/>
</dbReference>
<dbReference type="SUPFAM" id="SSF56672">
    <property type="entry name" value="DNA/RNA polymerases"/>
    <property type="match status" value="1"/>
</dbReference>
<keyword evidence="16" id="KW-0511">Multifunctional enzyme</keyword>
<name>A0A3Q7J724_SOLLC</name>
<dbReference type="InterPro" id="IPR001584">
    <property type="entry name" value="Integrase_cat-core"/>
</dbReference>
<keyword evidence="3" id="KW-0548">Nucleotidyltransferase</keyword>
<dbReference type="Gene3D" id="1.10.340.70">
    <property type="match status" value="1"/>
</dbReference>
<dbReference type="GO" id="GO:0015074">
    <property type="term" value="P:DNA integration"/>
    <property type="evidence" value="ECO:0007669"/>
    <property type="project" value="UniProtKB-KW"/>
</dbReference>
<dbReference type="PROSITE" id="PS00141">
    <property type="entry name" value="ASP_PROTEASE"/>
    <property type="match status" value="1"/>
</dbReference>
<feature type="domain" description="Integrase catalytic" evidence="17">
    <location>
        <begin position="614"/>
        <end position="711"/>
    </location>
</feature>
<dbReference type="Pfam" id="PF24626">
    <property type="entry name" value="SH3_Tf2-1"/>
    <property type="match status" value="1"/>
</dbReference>
<evidence type="ECO:0000256" key="5">
    <source>
        <dbReference type="ARBA" id="ARBA00022723"/>
    </source>
</evidence>
<keyword evidence="12" id="KW-0695">RNA-directed DNA polymerase</keyword>
<dbReference type="InterPro" id="IPR041577">
    <property type="entry name" value="RT_RNaseH_2"/>
</dbReference>
<reference evidence="18" key="1">
    <citation type="journal article" date="2012" name="Nature">
        <title>The tomato genome sequence provides insights into fleshy fruit evolution.</title>
        <authorList>
            <consortium name="Tomato Genome Consortium"/>
        </authorList>
    </citation>
    <scope>NUCLEOTIDE SEQUENCE [LARGE SCALE GENOMIC DNA]</scope>
    <source>
        <strain evidence="18">cv. Heinz 1706</strain>
    </source>
</reference>
<dbReference type="FunFam" id="3.10.10.10:FF:000007">
    <property type="entry name" value="Retrovirus-related Pol polyprotein from transposon 17.6-like Protein"/>
    <property type="match status" value="1"/>
</dbReference>
<evidence type="ECO:0000256" key="8">
    <source>
        <dbReference type="ARBA" id="ARBA00022801"/>
    </source>
</evidence>
<dbReference type="InterPro" id="IPR041588">
    <property type="entry name" value="Integrase_H2C2"/>
</dbReference>
<accession>A0A3Q7J724</accession>